<evidence type="ECO:0000313" key="11">
    <source>
        <dbReference type="EMBL" id="PWA74379.1"/>
    </source>
</evidence>
<protein>
    <submittedName>
        <fullName evidence="11">Cytochrome P450</fullName>
    </submittedName>
</protein>
<keyword evidence="10" id="KW-1133">Transmembrane helix</keyword>
<name>A0A2U1NLJ2_ARTAN</name>
<comment type="similarity">
    <text evidence="2 9">Belongs to the cytochrome P450 family.</text>
</comment>
<evidence type="ECO:0000256" key="2">
    <source>
        <dbReference type="ARBA" id="ARBA00010617"/>
    </source>
</evidence>
<keyword evidence="5 9" id="KW-0560">Oxidoreductase</keyword>
<evidence type="ECO:0000256" key="6">
    <source>
        <dbReference type="ARBA" id="ARBA00023004"/>
    </source>
</evidence>
<keyword evidence="10" id="KW-0472">Membrane</keyword>
<evidence type="ECO:0000256" key="5">
    <source>
        <dbReference type="ARBA" id="ARBA00023002"/>
    </source>
</evidence>
<evidence type="ECO:0000256" key="4">
    <source>
        <dbReference type="ARBA" id="ARBA00022723"/>
    </source>
</evidence>
<keyword evidence="6 8" id="KW-0408">Iron</keyword>
<dbReference type="Gene3D" id="1.10.630.10">
    <property type="entry name" value="Cytochrome P450"/>
    <property type="match status" value="1"/>
</dbReference>
<keyword evidence="4 8" id="KW-0479">Metal-binding</keyword>
<dbReference type="PRINTS" id="PR00385">
    <property type="entry name" value="P450"/>
</dbReference>
<evidence type="ECO:0000256" key="1">
    <source>
        <dbReference type="ARBA" id="ARBA00001971"/>
    </source>
</evidence>
<dbReference type="GO" id="GO:0020037">
    <property type="term" value="F:heme binding"/>
    <property type="evidence" value="ECO:0007669"/>
    <property type="project" value="InterPro"/>
</dbReference>
<reference evidence="11 12" key="1">
    <citation type="journal article" date="2018" name="Mol. Plant">
        <title>The genome of Artemisia annua provides insight into the evolution of Asteraceae family and artemisinin biosynthesis.</title>
        <authorList>
            <person name="Shen Q."/>
            <person name="Zhang L."/>
            <person name="Liao Z."/>
            <person name="Wang S."/>
            <person name="Yan T."/>
            <person name="Shi P."/>
            <person name="Liu M."/>
            <person name="Fu X."/>
            <person name="Pan Q."/>
            <person name="Wang Y."/>
            <person name="Lv Z."/>
            <person name="Lu X."/>
            <person name="Zhang F."/>
            <person name="Jiang W."/>
            <person name="Ma Y."/>
            <person name="Chen M."/>
            <person name="Hao X."/>
            <person name="Li L."/>
            <person name="Tang Y."/>
            <person name="Lv G."/>
            <person name="Zhou Y."/>
            <person name="Sun X."/>
            <person name="Brodelius P.E."/>
            <person name="Rose J.K.C."/>
            <person name="Tang K."/>
        </authorList>
    </citation>
    <scope>NUCLEOTIDE SEQUENCE [LARGE SCALE GENOMIC DNA]</scope>
    <source>
        <strain evidence="12">cv. Huhao1</strain>
        <tissue evidence="11">Leaf</tissue>
    </source>
</reference>
<dbReference type="OrthoDB" id="1470350at2759"/>
<dbReference type="PANTHER" id="PTHR47946">
    <property type="entry name" value="CYTOCHROME P450 78A7-RELATED"/>
    <property type="match status" value="1"/>
</dbReference>
<keyword evidence="7 9" id="KW-0503">Monooxygenase</keyword>
<dbReference type="GO" id="GO:0016705">
    <property type="term" value="F:oxidoreductase activity, acting on paired donors, with incorporation or reduction of molecular oxygen"/>
    <property type="evidence" value="ECO:0007669"/>
    <property type="project" value="InterPro"/>
</dbReference>
<dbReference type="AlphaFoldDB" id="A0A2U1NLJ2"/>
<evidence type="ECO:0000256" key="3">
    <source>
        <dbReference type="ARBA" id="ARBA00022617"/>
    </source>
</evidence>
<dbReference type="GO" id="GO:0004497">
    <property type="term" value="F:monooxygenase activity"/>
    <property type="evidence" value="ECO:0007669"/>
    <property type="project" value="UniProtKB-KW"/>
</dbReference>
<evidence type="ECO:0000256" key="7">
    <source>
        <dbReference type="ARBA" id="ARBA00023033"/>
    </source>
</evidence>
<dbReference type="PROSITE" id="PS00086">
    <property type="entry name" value="CYTOCHROME_P450"/>
    <property type="match status" value="1"/>
</dbReference>
<dbReference type="PANTHER" id="PTHR47946:SF4">
    <property type="entry name" value="CYTOCHROME P450 FAMILY 78 PROTEIN"/>
    <property type="match status" value="1"/>
</dbReference>
<dbReference type="SUPFAM" id="SSF48264">
    <property type="entry name" value="Cytochrome P450"/>
    <property type="match status" value="1"/>
</dbReference>
<dbReference type="InterPro" id="IPR002401">
    <property type="entry name" value="Cyt_P450_E_grp-I"/>
</dbReference>
<evidence type="ECO:0000256" key="10">
    <source>
        <dbReference type="SAM" id="Phobius"/>
    </source>
</evidence>
<keyword evidence="12" id="KW-1185">Reference proteome</keyword>
<dbReference type="GO" id="GO:0005506">
    <property type="term" value="F:iron ion binding"/>
    <property type="evidence" value="ECO:0007669"/>
    <property type="project" value="InterPro"/>
</dbReference>
<dbReference type="FunFam" id="1.10.630.10:FF:000016">
    <property type="entry name" value="Cytochrome P450 78A5"/>
    <property type="match status" value="1"/>
</dbReference>
<dbReference type="PRINTS" id="PR00463">
    <property type="entry name" value="EP450I"/>
</dbReference>
<comment type="cofactor">
    <cofactor evidence="1 8">
        <name>heme</name>
        <dbReference type="ChEBI" id="CHEBI:30413"/>
    </cofactor>
</comment>
<feature type="transmembrane region" description="Helical" evidence="10">
    <location>
        <begin position="35"/>
        <end position="56"/>
    </location>
</feature>
<proteinExistence type="inferred from homology"/>
<dbReference type="InterPro" id="IPR001128">
    <property type="entry name" value="Cyt_P450"/>
</dbReference>
<dbReference type="EMBL" id="PKPP01002577">
    <property type="protein sequence ID" value="PWA74379.1"/>
    <property type="molecule type" value="Genomic_DNA"/>
</dbReference>
<evidence type="ECO:0000256" key="9">
    <source>
        <dbReference type="RuleBase" id="RU000461"/>
    </source>
</evidence>
<feature type="binding site" description="axial binding residue" evidence="8">
    <location>
        <position position="485"/>
    </location>
    <ligand>
        <name>heme</name>
        <dbReference type="ChEBI" id="CHEBI:30413"/>
    </ligand>
    <ligandPart>
        <name>Fe</name>
        <dbReference type="ChEBI" id="CHEBI:18248"/>
    </ligandPart>
</feature>
<organism evidence="11 12">
    <name type="scientific">Artemisia annua</name>
    <name type="common">Sweet wormwood</name>
    <dbReference type="NCBI Taxonomy" id="35608"/>
    <lineage>
        <taxon>Eukaryota</taxon>
        <taxon>Viridiplantae</taxon>
        <taxon>Streptophyta</taxon>
        <taxon>Embryophyta</taxon>
        <taxon>Tracheophyta</taxon>
        <taxon>Spermatophyta</taxon>
        <taxon>Magnoliopsida</taxon>
        <taxon>eudicotyledons</taxon>
        <taxon>Gunneridae</taxon>
        <taxon>Pentapetalae</taxon>
        <taxon>asterids</taxon>
        <taxon>campanulids</taxon>
        <taxon>Asterales</taxon>
        <taxon>Asteraceae</taxon>
        <taxon>Asteroideae</taxon>
        <taxon>Anthemideae</taxon>
        <taxon>Artemisiinae</taxon>
        <taxon>Artemisia</taxon>
    </lineage>
</organism>
<dbReference type="STRING" id="35608.A0A2U1NLJ2"/>
<gene>
    <name evidence="11" type="ORF">CTI12_AA253480</name>
</gene>
<keyword evidence="3 8" id="KW-0349">Heme</keyword>
<keyword evidence="10" id="KW-0812">Transmembrane</keyword>
<evidence type="ECO:0000313" key="12">
    <source>
        <dbReference type="Proteomes" id="UP000245207"/>
    </source>
</evidence>
<dbReference type="Proteomes" id="UP000245207">
    <property type="component" value="Unassembled WGS sequence"/>
</dbReference>
<dbReference type="InterPro" id="IPR017972">
    <property type="entry name" value="Cyt_P450_CS"/>
</dbReference>
<evidence type="ECO:0000256" key="8">
    <source>
        <dbReference type="PIRSR" id="PIRSR602401-1"/>
    </source>
</evidence>
<dbReference type="InterPro" id="IPR036396">
    <property type="entry name" value="Cyt_P450_sf"/>
</dbReference>
<comment type="caution">
    <text evidence="11">The sequence shown here is derived from an EMBL/GenBank/DDBJ whole genome shotgun (WGS) entry which is preliminary data.</text>
</comment>
<sequence length="546" mass="61287">MAATINFLFYEDMISWLAITSSTIFQTYNLNISSVFLYALITLLTLGLVTWTFSSYGGPAWKNGRNNIGRVSIPSPLGLPIFGSLLRLAHGLPHRTLASMASSSQAATELMAISLGSTPTVVASDPQTAREILTSQHFVNRPIKQSAKLLMFGQAIGFAPNGVYWRLLRKVASSHLFAPKQIFAHEHARQLECSSMLNNIGKDHSLHGFVVLRKHLQAASLNNIMEIVFGKSYNNVGNDNESIELQEMVREGFELLGAFNWSDHLPWLKYFYDPFHVNKRCMALVPRVSKFIKEIIAEHKLKDSVNLHDSSDFVDVLLSIDGEEKLSEDQMVAILWEMVFRGTDTIALLTEWVMAELVLNQGVQYKLRYELDNVMSNHYVSDAELMKLPYLQAVIKETLRAHPPGPLLSWARLSTNNVHLNNGMVIPANTTAMVNMWAITHNSKIWERPLSFEPERFLLSAGGSNVDVRGSDLRLAPFGAGRRVCLGMNLGMVTVSQWVAKLVYHYVWIQDMEHPVDLTEVLKLSCEMKEPLCVKVLSRNVVSATI</sequence>
<accession>A0A2U1NLJ2</accession>
<dbReference type="InterPro" id="IPR051996">
    <property type="entry name" value="Cytochrome_P450_78A"/>
</dbReference>
<dbReference type="Pfam" id="PF00067">
    <property type="entry name" value="p450"/>
    <property type="match status" value="1"/>
</dbReference>